<organism evidence="3 4">
    <name type="scientific">Gonapodya prolifera (strain JEL478)</name>
    <name type="common">Monoblepharis prolifera</name>
    <dbReference type="NCBI Taxonomy" id="1344416"/>
    <lineage>
        <taxon>Eukaryota</taxon>
        <taxon>Fungi</taxon>
        <taxon>Fungi incertae sedis</taxon>
        <taxon>Chytridiomycota</taxon>
        <taxon>Chytridiomycota incertae sedis</taxon>
        <taxon>Monoblepharidomycetes</taxon>
        <taxon>Monoblepharidales</taxon>
        <taxon>Gonapodyaceae</taxon>
        <taxon>Gonapodya</taxon>
    </lineage>
</organism>
<feature type="compositionally biased region" description="Low complexity" evidence="1">
    <location>
        <begin position="236"/>
        <end position="253"/>
    </location>
</feature>
<evidence type="ECO:0000256" key="2">
    <source>
        <dbReference type="SAM" id="Phobius"/>
    </source>
</evidence>
<feature type="region of interest" description="Disordered" evidence="1">
    <location>
        <begin position="350"/>
        <end position="396"/>
    </location>
</feature>
<evidence type="ECO:0000313" key="4">
    <source>
        <dbReference type="Proteomes" id="UP000070544"/>
    </source>
</evidence>
<sequence length="396" mass="43250">MDTPTSPPSPSTGIPDSLRDFSLGWSPWAAIAAAVIYFFAAGWLGFTLVRVGKGITLAGRWVLFCTARIAAYAIRAFLPSQFRPALYIAYWSVFVSGNGLFISAWNRSVFAWTDRTMAGGIGLATTRAEASSWRKRFLVFRIVIDLLTLIGVALGVVGVVSRFRGGPNIQGHGIVMFICIGLGCIAGVIGFARVGGLSSPEKLLGWSKELMNRDLELQEIREAAARQRWEHEHETGSTSGMSGSTAQASSRTQSTWRAREDAYLFLDAAKRLRKIVLFRLLPCGAFFAARLFYQPYTVPADRVTDPAYAEPPYYALVVGFELIALAFISVPWDAFAFLELPSLAEKLDGRRPSASANTRENDPDLHVSDSRPAMFGTPSSPARGVNPVQVQASPTR</sequence>
<feature type="region of interest" description="Disordered" evidence="1">
    <location>
        <begin position="228"/>
        <end position="253"/>
    </location>
</feature>
<dbReference type="AlphaFoldDB" id="A0A138ZZA9"/>
<proteinExistence type="predicted"/>
<protein>
    <submittedName>
        <fullName evidence="3">Uncharacterized protein</fullName>
    </submittedName>
</protein>
<feature type="transmembrane region" description="Helical" evidence="2">
    <location>
        <begin position="137"/>
        <end position="160"/>
    </location>
</feature>
<keyword evidence="4" id="KW-1185">Reference proteome</keyword>
<evidence type="ECO:0000256" key="1">
    <source>
        <dbReference type="SAM" id="MobiDB-lite"/>
    </source>
</evidence>
<evidence type="ECO:0000313" key="3">
    <source>
        <dbReference type="EMBL" id="KXS09846.1"/>
    </source>
</evidence>
<feature type="transmembrane region" description="Helical" evidence="2">
    <location>
        <begin position="313"/>
        <end position="338"/>
    </location>
</feature>
<keyword evidence="2" id="KW-1133">Transmembrane helix</keyword>
<dbReference type="Proteomes" id="UP000070544">
    <property type="component" value="Unassembled WGS sequence"/>
</dbReference>
<feature type="compositionally biased region" description="Basic and acidic residues" evidence="1">
    <location>
        <begin position="359"/>
        <end position="369"/>
    </location>
</feature>
<keyword evidence="2" id="KW-0812">Transmembrane</keyword>
<dbReference type="OrthoDB" id="2179366at2759"/>
<gene>
    <name evidence="3" type="ORF">M427DRAFT_38271</name>
</gene>
<feature type="transmembrane region" description="Helical" evidence="2">
    <location>
        <begin position="172"/>
        <end position="192"/>
    </location>
</feature>
<feature type="transmembrane region" description="Helical" evidence="2">
    <location>
        <begin position="61"/>
        <end position="78"/>
    </location>
</feature>
<feature type="transmembrane region" description="Helical" evidence="2">
    <location>
        <begin position="28"/>
        <end position="49"/>
    </location>
</feature>
<feature type="transmembrane region" description="Helical" evidence="2">
    <location>
        <begin position="276"/>
        <end position="293"/>
    </location>
</feature>
<name>A0A138ZZA9_GONPJ</name>
<reference evidence="3 4" key="1">
    <citation type="journal article" date="2015" name="Genome Biol. Evol.">
        <title>Phylogenomic analyses indicate that early fungi evolved digesting cell walls of algal ancestors of land plants.</title>
        <authorList>
            <person name="Chang Y."/>
            <person name="Wang S."/>
            <person name="Sekimoto S."/>
            <person name="Aerts A.L."/>
            <person name="Choi C."/>
            <person name="Clum A."/>
            <person name="LaButti K.M."/>
            <person name="Lindquist E.A."/>
            <person name="Yee Ngan C."/>
            <person name="Ohm R.A."/>
            <person name="Salamov A.A."/>
            <person name="Grigoriev I.V."/>
            <person name="Spatafora J.W."/>
            <person name="Berbee M.L."/>
        </authorList>
    </citation>
    <scope>NUCLEOTIDE SEQUENCE [LARGE SCALE GENOMIC DNA]</scope>
    <source>
        <strain evidence="3 4">JEL478</strain>
    </source>
</reference>
<feature type="transmembrane region" description="Helical" evidence="2">
    <location>
        <begin position="84"/>
        <end position="105"/>
    </location>
</feature>
<accession>A0A138ZZA9</accession>
<keyword evidence="2" id="KW-0472">Membrane</keyword>
<dbReference type="EMBL" id="KQ965847">
    <property type="protein sequence ID" value="KXS09846.1"/>
    <property type="molecule type" value="Genomic_DNA"/>
</dbReference>